<reference evidence="2" key="1">
    <citation type="journal article" date="2023" name="Nat. Commun.">
        <title>Diploid and tetraploid genomes of Acorus and the evolution of monocots.</title>
        <authorList>
            <person name="Ma L."/>
            <person name="Liu K.W."/>
            <person name="Li Z."/>
            <person name="Hsiao Y.Y."/>
            <person name="Qi Y."/>
            <person name="Fu T."/>
            <person name="Tang G.D."/>
            <person name="Zhang D."/>
            <person name="Sun W.H."/>
            <person name="Liu D.K."/>
            <person name="Li Y."/>
            <person name="Chen G.Z."/>
            <person name="Liu X.D."/>
            <person name="Liao X.Y."/>
            <person name="Jiang Y.T."/>
            <person name="Yu X."/>
            <person name="Hao Y."/>
            <person name="Huang J."/>
            <person name="Zhao X.W."/>
            <person name="Ke S."/>
            <person name="Chen Y.Y."/>
            <person name="Wu W.L."/>
            <person name="Hsu J.L."/>
            <person name="Lin Y.F."/>
            <person name="Huang M.D."/>
            <person name="Li C.Y."/>
            <person name="Huang L."/>
            <person name="Wang Z.W."/>
            <person name="Zhao X."/>
            <person name="Zhong W.Y."/>
            <person name="Peng D.H."/>
            <person name="Ahmad S."/>
            <person name="Lan S."/>
            <person name="Zhang J.S."/>
            <person name="Tsai W.C."/>
            <person name="Van de Peer Y."/>
            <person name="Liu Z.J."/>
        </authorList>
    </citation>
    <scope>NUCLEOTIDE SEQUENCE</scope>
    <source>
        <strain evidence="2">SCP</strain>
    </source>
</reference>
<keyword evidence="1" id="KW-0812">Transmembrane</keyword>
<dbReference type="EMBL" id="JAUJYN010000004">
    <property type="protein sequence ID" value="KAK1272604.1"/>
    <property type="molecule type" value="Genomic_DNA"/>
</dbReference>
<keyword evidence="1" id="KW-0472">Membrane</keyword>
<dbReference type="Proteomes" id="UP001179952">
    <property type="component" value="Unassembled WGS sequence"/>
</dbReference>
<keyword evidence="1" id="KW-1133">Transmembrane helix</keyword>
<evidence type="ECO:0000313" key="3">
    <source>
        <dbReference type="Proteomes" id="UP001179952"/>
    </source>
</evidence>
<protein>
    <recommendedName>
        <fullName evidence="4">NADH dehydrogenase subunit 4</fullName>
    </recommendedName>
</protein>
<evidence type="ECO:0008006" key="4">
    <source>
        <dbReference type="Google" id="ProtNLM"/>
    </source>
</evidence>
<dbReference type="AlphaFoldDB" id="A0AAV9B8F3"/>
<sequence>MILAALLLWGSTGDHEILLSSTTFMSGSLLGYAYCGSLVAFEAAVYAMISDECMWLAIVVCLMIFSVPFIM</sequence>
<accession>A0AAV9B8F3</accession>
<proteinExistence type="predicted"/>
<feature type="transmembrane region" description="Helical" evidence="1">
    <location>
        <begin position="53"/>
        <end position="70"/>
    </location>
</feature>
<feature type="transmembrane region" description="Helical" evidence="1">
    <location>
        <begin position="29"/>
        <end position="46"/>
    </location>
</feature>
<gene>
    <name evidence="2" type="ORF">QJS04_geneDACA018286</name>
</gene>
<keyword evidence="3" id="KW-1185">Reference proteome</keyword>
<organism evidence="2 3">
    <name type="scientific">Acorus gramineus</name>
    <name type="common">Dwarf sweet flag</name>
    <dbReference type="NCBI Taxonomy" id="55184"/>
    <lineage>
        <taxon>Eukaryota</taxon>
        <taxon>Viridiplantae</taxon>
        <taxon>Streptophyta</taxon>
        <taxon>Embryophyta</taxon>
        <taxon>Tracheophyta</taxon>
        <taxon>Spermatophyta</taxon>
        <taxon>Magnoliopsida</taxon>
        <taxon>Liliopsida</taxon>
        <taxon>Acoraceae</taxon>
        <taxon>Acorus</taxon>
    </lineage>
</organism>
<name>A0AAV9B8F3_ACOGR</name>
<comment type="caution">
    <text evidence="2">The sequence shown here is derived from an EMBL/GenBank/DDBJ whole genome shotgun (WGS) entry which is preliminary data.</text>
</comment>
<reference evidence="2" key="2">
    <citation type="submission" date="2023-06" db="EMBL/GenBank/DDBJ databases">
        <authorList>
            <person name="Ma L."/>
            <person name="Liu K.-W."/>
            <person name="Li Z."/>
            <person name="Hsiao Y.-Y."/>
            <person name="Qi Y."/>
            <person name="Fu T."/>
            <person name="Tang G."/>
            <person name="Zhang D."/>
            <person name="Sun W.-H."/>
            <person name="Liu D.-K."/>
            <person name="Li Y."/>
            <person name="Chen G.-Z."/>
            <person name="Liu X.-D."/>
            <person name="Liao X.-Y."/>
            <person name="Jiang Y.-T."/>
            <person name="Yu X."/>
            <person name="Hao Y."/>
            <person name="Huang J."/>
            <person name="Zhao X.-W."/>
            <person name="Ke S."/>
            <person name="Chen Y.-Y."/>
            <person name="Wu W.-L."/>
            <person name="Hsu J.-L."/>
            <person name="Lin Y.-F."/>
            <person name="Huang M.-D."/>
            <person name="Li C.-Y."/>
            <person name="Huang L."/>
            <person name="Wang Z.-W."/>
            <person name="Zhao X."/>
            <person name="Zhong W.-Y."/>
            <person name="Peng D.-H."/>
            <person name="Ahmad S."/>
            <person name="Lan S."/>
            <person name="Zhang J.-S."/>
            <person name="Tsai W.-C."/>
            <person name="Van De Peer Y."/>
            <person name="Liu Z.-J."/>
        </authorList>
    </citation>
    <scope>NUCLEOTIDE SEQUENCE</scope>
    <source>
        <strain evidence="2">SCP</strain>
        <tissue evidence="2">Leaves</tissue>
    </source>
</reference>
<evidence type="ECO:0000256" key="1">
    <source>
        <dbReference type="SAM" id="Phobius"/>
    </source>
</evidence>
<evidence type="ECO:0000313" key="2">
    <source>
        <dbReference type="EMBL" id="KAK1272604.1"/>
    </source>
</evidence>